<gene>
    <name evidence="2" type="ORF">DB30_07361</name>
</gene>
<feature type="region of interest" description="Disordered" evidence="1">
    <location>
        <begin position="103"/>
        <end position="137"/>
    </location>
</feature>
<dbReference type="AlphaFoldDB" id="A0A0C2CWF1"/>
<organism evidence="2 3">
    <name type="scientific">Enhygromyxa salina</name>
    <dbReference type="NCBI Taxonomy" id="215803"/>
    <lineage>
        <taxon>Bacteria</taxon>
        <taxon>Pseudomonadati</taxon>
        <taxon>Myxococcota</taxon>
        <taxon>Polyangia</taxon>
        <taxon>Nannocystales</taxon>
        <taxon>Nannocystaceae</taxon>
        <taxon>Enhygromyxa</taxon>
    </lineage>
</organism>
<dbReference type="Proteomes" id="UP000031599">
    <property type="component" value="Unassembled WGS sequence"/>
</dbReference>
<reference evidence="2 3" key="1">
    <citation type="submission" date="2014-12" db="EMBL/GenBank/DDBJ databases">
        <title>Genome assembly of Enhygromyxa salina DSM 15201.</title>
        <authorList>
            <person name="Sharma G."/>
            <person name="Subramanian S."/>
        </authorList>
    </citation>
    <scope>NUCLEOTIDE SEQUENCE [LARGE SCALE GENOMIC DNA]</scope>
    <source>
        <strain evidence="2 3">DSM 15201</strain>
    </source>
</reference>
<name>A0A0C2CWF1_9BACT</name>
<proteinExistence type="predicted"/>
<sequence>MLAFAPADTAVHEFAADGLDPVALQLGLRARVGDALDQWTIQVDAVEPVEPVEPGGSRRYELTLVSAGSPKPDHRTVELSGQTDADRSRELASILTLIIEAAADDPEPREAAEPREATQPSVATAPDRQPPTPRSGFIALEGHVGLGPPRDLAPELGVGLGAGAWLLNEHLQPRLRVRWAHGWAGEVRVHQLGAGLGLAAGTPVGDGRLWLGGLAMPAVKWTHAKQVRTATAWAGGGELSVLAQLRLAHVMVGVRTGVETTFPALRASGTQDALRWGHLRWLLVLEIGLVIRKKSELPR</sequence>
<evidence type="ECO:0000256" key="1">
    <source>
        <dbReference type="SAM" id="MobiDB-lite"/>
    </source>
</evidence>
<evidence type="ECO:0000313" key="2">
    <source>
        <dbReference type="EMBL" id="KIG13945.1"/>
    </source>
</evidence>
<evidence type="ECO:0000313" key="3">
    <source>
        <dbReference type="Proteomes" id="UP000031599"/>
    </source>
</evidence>
<comment type="caution">
    <text evidence="2">The sequence shown here is derived from an EMBL/GenBank/DDBJ whole genome shotgun (WGS) entry which is preliminary data.</text>
</comment>
<accession>A0A0C2CWF1</accession>
<dbReference type="EMBL" id="JMCC02000083">
    <property type="protein sequence ID" value="KIG13945.1"/>
    <property type="molecule type" value="Genomic_DNA"/>
</dbReference>
<protein>
    <submittedName>
        <fullName evidence="2">Uncharacterized protein</fullName>
    </submittedName>
</protein>
<feature type="compositionally biased region" description="Basic and acidic residues" evidence="1">
    <location>
        <begin position="106"/>
        <end position="116"/>
    </location>
</feature>